<name>A0A4Y9SGZ1_9BURK</name>
<feature type="region of interest" description="Disordered" evidence="1">
    <location>
        <begin position="87"/>
        <end position="108"/>
    </location>
</feature>
<organism evidence="2 3">
    <name type="scientific">Zemynaea arenosa</name>
    <dbReference type="NCBI Taxonomy" id="2561931"/>
    <lineage>
        <taxon>Bacteria</taxon>
        <taxon>Pseudomonadati</taxon>
        <taxon>Pseudomonadota</taxon>
        <taxon>Betaproteobacteria</taxon>
        <taxon>Burkholderiales</taxon>
        <taxon>Oxalobacteraceae</taxon>
        <taxon>Telluria group</taxon>
        <taxon>Zemynaea</taxon>
    </lineage>
</organism>
<evidence type="ECO:0000313" key="2">
    <source>
        <dbReference type="EMBL" id="TFW20786.1"/>
    </source>
</evidence>
<comment type="caution">
    <text evidence="2">The sequence shown here is derived from an EMBL/GenBank/DDBJ whole genome shotgun (WGS) entry which is preliminary data.</text>
</comment>
<evidence type="ECO:0000313" key="3">
    <source>
        <dbReference type="Proteomes" id="UP000298438"/>
    </source>
</evidence>
<dbReference type="RefSeq" id="WP_135207030.1">
    <property type="nucleotide sequence ID" value="NZ_SPVF01000128.1"/>
</dbReference>
<evidence type="ECO:0008006" key="4">
    <source>
        <dbReference type="Google" id="ProtNLM"/>
    </source>
</evidence>
<accession>A0A4Y9SGZ1</accession>
<dbReference type="PROSITE" id="PS51257">
    <property type="entry name" value="PROKAR_LIPOPROTEIN"/>
    <property type="match status" value="1"/>
</dbReference>
<dbReference type="AlphaFoldDB" id="A0A4Y9SGZ1"/>
<dbReference type="OrthoDB" id="8703307at2"/>
<sequence>MKRIAWTCLFVLAGCATQQPEVRSVPETTLVQALQPGVTTKAQAAAALAPEKKVAFDSGYETWLYHYATPAGAGEYVALFGPDGVLRKTRKREPSPPATGTAPAAAGR</sequence>
<evidence type="ECO:0000256" key="1">
    <source>
        <dbReference type="SAM" id="MobiDB-lite"/>
    </source>
</evidence>
<proteinExistence type="predicted"/>
<feature type="compositionally biased region" description="Low complexity" evidence="1">
    <location>
        <begin position="98"/>
        <end position="108"/>
    </location>
</feature>
<gene>
    <name evidence="2" type="ORF">E4L96_09780</name>
</gene>
<reference evidence="2 3" key="1">
    <citation type="submission" date="2019-03" db="EMBL/GenBank/DDBJ databases">
        <title>Draft Genome Sequence of Massilia arenosa sp. nov., a Novel Massilia Species Isolated from a Sandy-loam Maize Soil.</title>
        <authorList>
            <person name="Raths R."/>
            <person name="Peta V."/>
            <person name="Bucking H."/>
        </authorList>
    </citation>
    <scope>NUCLEOTIDE SEQUENCE [LARGE SCALE GENOMIC DNA]</scope>
    <source>
        <strain evidence="2 3">MC02</strain>
    </source>
</reference>
<dbReference type="EMBL" id="SPVF01000128">
    <property type="protein sequence ID" value="TFW20786.1"/>
    <property type="molecule type" value="Genomic_DNA"/>
</dbReference>
<keyword evidence="3" id="KW-1185">Reference proteome</keyword>
<dbReference type="Proteomes" id="UP000298438">
    <property type="component" value="Unassembled WGS sequence"/>
</dbReference>
<protein>
    <recommendedName>
        <fullName evidence="4">Outer membrane protein assembly factor BamE</fullName>
    </recommendedName>
</protein>